<evidence type="ECO:0000313" key="1">
    <source>
        <dbReference type="EMBL" id="KAG0523238.1"/>
    </source>
</evidence>
<dbReference type="Proteomes" id="UP000807115">
    <property type="component" value="Chromosome 7"/>
</dbReference>
<reference evidence="1" key="1">
    <citation type="journal article" date="2019" name="BMC Genomics">
        <title>A new reference genome for Sorghum bicolor reveals high levels of sequence similarity between sweet and grain genotypes: implications for the genetics of sugar metabolism.</title>
        <authorList>
            <person name="Cooper E.A."/>
            <person name="Brenton Z.W."/>
            <person name="Flinn B.S."/>
            <person name="Jenkins J."/>
            <person name="Shu S."/>
            <person name="Flowers D."/>
            <person name="Luo F."/>
            <person name="Wang Y."/>
            <person name="Xia P."/>
            <person name="Barry K."/>
            <person name="Daum C."/>
            <person name="Lipzen A."/>
            <person name="Yoshinaga Y."/>
            <person name="Schmutz J."/>
            <person name="Saski C."/>
            <person name="Vermerris W."/>
            <person name="Kresovich S."/>
        </authorList>
    </citation>
    <scope>NUCLEOTIDE SEQUENCE</scope>
</reference>
<gene>
    <name evidence="1" type="ORF">BDA96_07G106700</name>
</gene>
<protein>
    <submittedName>
        <fullName evidence="1">Uncharacterized protein</fullName>
    </submittedName>
</protein>
<accession>A0A921QJV1</accession>
<dbReference type="AlphaFoldDB" id="A0A921QJV1"/>
<organism evidence="1 2">
    <name type="scientific">Sorghum bicolor</name>
    <name type="common">Sorghum</name>
    <name type="synonym">Sorghum vulgare</name>
    <dbReference type="NCBI Taxonomy" id="4558"/>
    <lineage>
        <taxon>Eukaryota</taxon>
        <taxon>Viridiplantae</taxon>
        <taxon>Streptophyta</taxon>
        <taxon>Embryophyta</taxon>
        <taxon>Tracheophyta</taxon>
        <taxon>Spermatophyta</taxon>
        <taxon>Magnoliopsida</taxon>
        <taxon>Liliopsida</taxon>
        <taxon>Poales</taxon>
        <taxon>Poaceae</taxon>
        <taxon>PACMAD clade</taxon>
        <taxon>Panicoideae</taxon>
        <taxon>Andropogonodae</taxon>
        <taxon>Andropogoneae</taxon>
        <taxon>Sorghinae</taxon>
        <taxon>Sorghum</taxon>
    </lineage>
</organism>
<reference evidence="1" key="2">
    <citation type="submission" date="2020-10" db="EMBL/GenBank/DDBJ databases">
        <authorList>
            <person name="Cooper E.A."/>
            <person name="Brenton Z.W."/>
            <person name="Flinn B.S."/>
            <person name="Jenkins J."/>
            <person name="Shu S."/>
            <person name="Flowers D."/>
            <person name="Luo F."/>
            <person name="Wang Y."/>
            <person name="Xia P."/>
            <person name="Barry K."/>
            <person name="Daum C."/>
            <person name="Lipzen A."/>
            <person name="Yoshinaga Y."/>
            <person name="Schmutz J."/>
            <person name="Saski C."/>
            <person name="Vermerris W."/>
            <person name="Kresovich S."/>
        </authorList>
    </citation>
    <scope>NUCLEOTIDE SEQUENCE</scope>
</reference>
<name>A0A921QJV1_SORBI</name>
<proteinExistence type="predicted"/>
<evidence type="ECO:0000313" key="2">
    <source>
        <dbReference type="Proteomes" id="UP000807115"/>
    </source>
</evidence>
<sequence length="55" mass="6140">MWKVSHTSLVRITGGLVAERMEEIGRGRMRQLSVVEDARQPSLNQKSATRAGDMV</sequence>
<dbReference type="EMBL" id="CM027686">
    <property type="protein sequence ID" value="KAG0523238.1"/>
    <property type="molecule type" value="Genomic_DNA"/>
</dbReference>
<comment type="caution">
    <text evidence="1">The sequence shown here is derived from an EMBL/GenBank/DDBJ whole genome shotgun (WGS) entry which is preliminary data.</text>
</comment>